<proteinExistence type="predicted"/>
<protein>
    <submittedName>
        <fullName evidence="1">Uncharacterized protein</fullName>
    </submittedName>
</protein>
<dbReference type="Proteomes" id="UP000287651">
    <property type="component" value="Unassembled WGS sequence"/>
</dbReference>
<evidence type="ECO:0000313" key="1">
    <source>
        <dbReference type="EMBL" id="RRT79915.1"/>
    </source>
</evidence>
<reference evidence="1 2" key="1">
    <citation type="journal article" date="2014" name="Agronomy (Basel)">
        <title>A Draft Genome Sequence for Ensete ventricosum, the Drought-Tolerant Tree Against Hunger.</title>
        <authorList>
            <person name="Harrison J."/>
            <person name="Moore K.A."/>
            <person name="Paszkiewicz K."/>
            <person name="Jones T."/>
            <person name="Grant M."/>
            <person name="Ambacheew D."/>
            <person name="Muzemil S."/>
            <person name="Studholme D.J."/>
        </authorList>
    </citation>
    <scope>NUCLEOTIDE SEQUENCE [LARGE SCALE GENOMIC DNA]</scope>
</reference>
<dbReference type="EMBL" id="AMZH03001282">
    <property type="protein sequence ID" value="RRT79915.1"/>
    <property type="molecule type" value="Genomic_DNA"/>
</dbReference>
<evidence type="ECO:0000313" key="2">
    <source>
        <dbReference type="Proteomes" id="UP000287651"/>
    </source>
</evidence>
<accession>A0A427AUM5</accession>
<comment type="caution">
    <text evidence="1">The sequence shown here is derived from an EMBL/GenBank/DDBJ whole genome shotgun (WGS) entry which is preliminary data.</text>
</comment>
<sequence>MGYKRGNNSGYKQGKVGEVATSMVEMTEAAIEEEMAAFGGSGKGRLEAIVVGEKGEEAESKGWKQLWQ</sequence>
<dbReference type="AlphaFoldDB" id="A0A427AUM5"/>
<name>A0A427AUM5_ENSVE</name>
<gene>
    <name evidence="1" type="ORF">B296_00002506</name>
</gene>
<organism evidence="1 2">
    <name type="scientific">Ensete ventricosum</name>
    <name type="common">Abyssinian banana</name>
    <name type="synonym">Musa ensete</name>
    <dbReference type="NCBI Taxonomy" id="4639"/>
    <lineage>
        <taxon>Eukaryota</taxon>
        <taxon>Viridiplantae</taxon>
        <taxon>Streptophyta</taxon>
        <taxon>Embryophyta</taxon>
        <taxon>Tracheophyta</taxon>
        <taxon>Spermatophyta</taxon>
        <taxon>Magnoliopsida</taxon>
        <taxon>Liliopsida</taxon>
        <taxon>Zingiberales</taxon>
        <taxon>Musaceae</taxon>
        <taxon>Ensete</taxon>
    </lineage>
</organism>